<sequence>MARKMSKAPTHAWRTVLVTKSAASGEEKTEYLGPYWRRSDATGRLTTLRYSYSRPWSTWQLVNGWIEAAPLGEWIPAP</sequence>
<accession>A0ABS9Y1E4</accession>
<evidence type="ECO:0000313" key="2">
    <source>
        <dbReference type="Proteomes" id="UP001165269"/>
    </source>
</evidence>
<evidence type="ECO:0000313" key="1">
    <source>
        <dbReference type="EMBL" id="MCI3271038.1"/>
    </source>
</evidence>
<gene>
    <name evidence="1" type="ORF">MQP27_07925</name>
</gene>
<dbReference type="RefSeq" id="WP_242762828.1">
    <property type="nucleotide sequence ID" value="NZ_JALDAY010000002.1"/>
</dbReference>
<proteinExistence type="predicted"/>
<organism evidence="1 2">
    <name type="scientific">Streptomyces cylindrosporus</name>
    <dbReference type="NCBI Taxonomy" id="2927583"/>
    <lineage>
        <taxon>Bacteria</taxon>
        <taxon>Bacillati</taxon>
        <taxon>Actinomycetota</taxon>
        <taxon>Actinomycetes</taxon>
        <taxon>Kitasatosporales</taxon>
        <taxon>Streptomycetaceae</taxon>
        <taxon>Streptomyces</taxon>
    </lineage>
</organism>
<keyword evidence="2" id="KW-1185">Reference proteome</keyword>
<name>A0ABS9Y1E4_9ACTN</name>
<dbReference type="EMBL" id="JALDAY010000002">
    <property type="protein sequence ID" value="MCI3271038.1"/>
    <property type="molecule type" value="Genomic_DNA"/>
</dbReference>
<reference evidence="1" key="1">
    <citation type="submission" date="2022-03" db="EMBL/GenBank/DDBJ databases">
        <title>Streptomyces 7R015 and 7R016 isolated from Barleria lupulina in Thailand.</title>
        <authorList>
            <person name="Kanchanasin P."/>
            <person name="Phongsopitanun W."/>
            <person name="Tanasupawat S."/>
        </authorList>
    </citation>
    <scope>NUCLEOTIDE SEQUENCE</scope>
    <source>
        <strain evidence="1">7R015</strain>
    </source>
</reference>
<comment type="caution">
    <text evidence="1">The sequence shown here is derived from an EMBL/GenBank/DDBJ whole genome shotgun (WGS) entry which is preliminary data.</text>
</comment>
<dbReference type="Proteomes" id="UP001165269">
    <property type="component" value="Unassembled WGS sequence"/>
</dbReference>
<protein>
    <submittedName>
        <fullName evidence="1">Uncharacterized protein</fullName>
    </submittedName>
</protein>